<protein>
    <submittedName>
        <fullName evidence="1">Uncharacterized protein</fullName>
    </submittedName>
</protein>
<dbReference type="AlphaFoldDB" id="A0A118HZV3"/>
<name>A0A118HZV3_9BURK</name>
<reference evidence="1 2" key="1">
    <citation type="submission" date="2015-11" db="EMBL/GenBank/DDBJ databases">
        <title>Expanding the genomic diversity of Burkholderia species for the development of highly accurate diagnostics.</title>
        <authorList>
            <person name="Sahl J."/>
            <person name="Keim P."/>
            <person name="Wagner D."/>
        </authorList>
    </citation>
    <scope>NUCLEOTIDE SEQUENCE [LARGE SCALE GENOMIC DNA]</scope>
    <source>
        <strain evidence="1 2">MSMB2036</strain>
    </source>
</reference>
<dbReference type="Gene3D" id="3.40.50.300">
    <property type="entry name" value="P-loop containing nucleotide triphosphate hydrolases"/>
    <property type="match status" value="1"/>
</dbReference>
<dbReference type="OrthoDB" id="9899540at2"/>
<evidence type="ECO:0000313" key="1">
    <source>
        <dbReference type="EMBL" id="KVG76878.1"/>
    </source>
</evidence>
<proteinExistence type="predicted"/>
<evidence type="ECO:0000313" key="2">
    <source>
        <dbReference type="Proteomes" id="UP000064029"/>
    </source>
</evidence>
<sequence>MHKIRRARNLGHAILDRSFCSTVAFKMAATQRIDEASFHEIQRAFYASEHVAPDLVVMIMSTPHVSSIGLEKRGDAGLFTQAFLEAWWHGFRRAARALELSGVPVRYVPNSKTPFYRSVVRESKK</sequence>
<gene>
    <name evidence="1" type="ORF">WJ33_12030</name>
</gene>
<dbReference type="EMBL" id="LOXM01000007">
    <property type="protein sequence ID" value="KVG76878.1"/>
    <property type="molecule type" value="Genomic_DNA"/>
</dbReference>
<accession>A0A118HZV3</accession>
<dbReference type="InterPro" id="IPR027417">
    <property type="entry name" value="P-loop_NTPase"/>
</dbReference>
<dbReference type="Proteomes" id="UP000064029">
    <property type="component" value="Unassembled WGS sequence"/>
</dbReference>
<organism evidence="1 2">
    <name type="scientific">Burkholderia ubonensis</name>
    <dbReference type="NCBI Taxonomy" id="101571"/>
    <lineage>
        <taxon>Bacteria</taxon>
        <taxon>Pseudomonadati</taxon>
        <taxon>Pseudomonadota</taxon>
        <taxon>Betaproteobacteria</taxon>
        <taxon>Burkholderiales</taxon>
        <taxon>Burkholderiaceae</taxon>
        <taxon>Burkholderia</taxon>
        <taxon>Burkholderia cepacia complex</taxon>
    </lineage>
</organism>
<comment type="caution">
    <text evidence="1">The sequence shown here is derived from an EMBL/GenBank/DDBJ whole genome shotgun (WGS) entry which is preliminary data.</text>
</comment>